<keyword evidence="2" id="KW-1185">Reference proteome</keyword>
<proteinExistence type="predicted"/>
<reference evidence="2" key="1">
    <citation type="journal article" date="2014" name="Science">
        <title>Ancient hybridizations among the ancestral genomes of bread wheat.</title>
        <authorList>
            <consortium name="International Wheat Genome Sequencing Consortium,"/>
            <person name="Marcussen T."/>
            <person name="Sandve S.R."/>
            <person name="Heier L."/>
            <person name="Spannagl M."/>
            <person name="Pfeifer M."/>
            <person name="Jakobsen K.S."/>
            <person name="Wulff B.B."/>
            <person name="Steuernagel B."/>
            <person name="Mayer K.F."/>
            <person name="Olsen O.A."/>
        </authorList>
    </citation>
    <scope>NUCLEOTIDE SEQUENCE [LARGE SCALE GENOMIC DNA]</scope>
    <source>
        <strain evidence="2">cv. AL8/78</strain>
    </source>
</reference>
<sequence length="86" mass="9699">MGAKAQMGWAEELPEPAEAASVLRIIQGHQGLRQVLQEPTFLLDPWRWPLRAGRPALHCAEHDRWHNPVSSQLGEETRIEQILSVG</sequence>
<dbReference type="EnsemblPlants" id="AET1Gv20453000.14">
    <property type="protein sequence ID" value="AET1Gv20453000.14"/>
    <property type="gene ID" value="AET1Gv20453000"/>
</dbReference>
<evidence type="ECO:0000313" key="2">
    <source>
        <dbReference type="Proteomes" id="UP000015105"/>
    </source>
</evidence>
<reference evidence="2" key="2">
    <citation type="journal article" date="2017" name="Nat. Plants">
        <title>The Aegilops tauschii genome reveals multiple impacts of transposons.</title>
        <authorList>
            <person name="Zhao G."/>
            <person name="Zou C."/>
            <person name="Li K."/>
            <person name="Wang K."/>
            <person name="Li T."/>
            <person name="Gao L."/>
            <person name="Zhang X."/>
            <person name="Wang H."/>
            <person name="Yang Z."/>
            <person name="Liu X."/>
            <person name="Jiang W."/>
            <person name="Mao L."/>
            <person name="Kong X."/>
            <person name="Jiao Y."/>
            <person name="Jia J."/>
        </authorList>
    </citation>
    <scope>NUCLEOTIDE SEQUENCE [LARGE SCALE GENOMIC DNA]</scope>
    <source>
        <strain evidence="2">cv. AL8/78</strain>
    </source>
</reference>
<dbReference type="Gramene" id="AET1Gv20453000.14">
    <property type="protein sequence ID" value="AET1Gv20453000.14"/>
    <property type="gene ID" value="AET1Gv20453000"/>
</dbReference>
<reference evidence="1" key="5">
    <citation type="journal article" date="2021" name="G3 (Bethesda)">
        <title>Aegilops tauschii genome assembly Aet v5.0 features greater sequence contiguity and improved annotation.</title>
        <authorList>
            <person name="Wang L."/>
            <person name="Zhu T."/>
            <person name="Rodriguez J.C."/>
            <person name="Deal K.R."/>
            <person name="Dubcovsky J."/>
            <person name="McGuire P.E."/>
            <person name="Lux T."/>
            <person name="Spannagl M."/>
            <person name="Mayer K.F.X."/>
            <person name="Baldrich P."/>
            <person name="Meyers B.C."/>
            <person name="Huo N."/>
            <person name="Gu Y.Q."/>
            <person name="Zhou H."/>
            <person name="Devos K.M."/>
            <person name="Bennetzen J.L."/>
            <person name="Unver T."/>
            <person name="Budak H."/>
            <person name="Gulick P.J."/>
            <person name="Galiba G."/>
            <person name="Kalapos B."/>
            <person name="Nelson D.R."/>
            <person name="Li P."/>
            <person name="You F.M."/>
            <person name="Luo M.C."/>
            <person name="Dvorak J."/>
        </authorList>
    </citation>
    <scope>NUCLEOTIDE SEQUENCE [LARGE SCALE GENOMIC DNA]</scope>
    <source>
        <strain evidence="1">cv. AL8/78</strain>
    </source>
</reference>
<organism evidence="1 2">
    <name type="scientific">Aegilops tauschii subsp. strangulata</name>
    <name type="common">Goatgrass</name>
    <dbReference type="NCBI Taxonomy" id="200361"/>
    <lineage>
        <taxon>Eukaryota</taxon>
        <taxon>Viridiplantae</taxon>
        <taxon>Streptophyta</taxon>
        <taxon>Embryophyta</taxon>
        <taxon>Tracheophyta</taxon>
        <taxon>Spermatophyta</taxon>
        <taxon>Magnoliopsida</taxon>
        <taxon>Liliopsida</taxon>
        <taxon>Poales</taxon>
        <taxon>Poaceae</taxon>
        <taxon>BOP clade</taxon>
        <taxon>Pooideae</taxon>
        <taxon>Triticodae</taxon>
        <taxon>Triticeae</taxon>
        <taxon>Triticinae</taxon>
        <taxon>Aegilops</taxon>
    </lineage>
</organism>
<name>A0A452YKY7_AEGTS</name>
<reference evidence="1" key="3">
    <citation type="journal article" date="2017" name="Nature">
        <title>Genome sequence of the progenitor of the wheat D genome Aegilops tauschii.</title>
        <authorList>
            <person name="Luo M.C."/>
            <person name="Gu Y.Q."/>
            <person name="Puiu D."/>
            <person name="Wang H."/>
            <person name="Twardziok S.O."/>
            <person name="Deal K.R."/>
            <person name="Huo N."/>
            <person name="Zhu T."/>
            <person name="Wang L."/>
            <person name="Wang Y."/>
            <person name="McGuire P.E."/>
            <person name="Liu S."/>
            <person name="Long H."/>
            <person name="Ramasamy R.K."/>
            <person name="Rodriguez J.C."/>
            <person name="Van S.L."/>
            <person name="Yuan L."/>
            <person name="Wang Z."/>
            <person name="Xia Z."/>
            <person name="Xiao L."/>
            <person name="Anderson O.D."/>
            <person name="Ouyang S."/>
            <person name="Liang Y."/>
            <person name="Zimin A.V."/>
            <person name="Pertea G."/>
            <person name="Qi P."/>
            <person name="Bennetzen J.L."/>
            <person name="Dai X."/>
            <person name="Dawson M.W."/>
            <person name="Muller H.G."/>
            <person name="Kugler K."/>
            <person name="Rivarola-Duarte L."/>
            <person name="Spannagl M."/>
            <person name="Mayer K.F.X."/>
            <person name="Lu F.H."/>
            <person name="Bevan M.W."/>
            <person name="Leroy P."/>
            <person name="Li P."/>
            <person name="You F.M."/>
            <person name="Sun Q."/>
            <person name="Liu Z."/>
            <person name="Lyons E."/>
            <person name="Wicker T."/>
            <person name="Salzberg S.L."/>
            <person name="Devos K.M."/>
            <person name="Dvorak J."/>
        </authorList>
    </citation>
    <scope>NUCLEOTIDE SEQUENCE [LARGE SCALE GENOMIC DNA]</scope>
    <source>
        <strain evidence="1">cv. AL8/78</strain>
    </source>
</reference>
<dbReference type="AlphaFoldDB" id="A0A452YKY7"/>
<dbReference type="Proteomes" id="UP000015105">
    <property type="component" value="Chromosome 1D"/>
</dbReference>
<accession>A0A452YKY7</accession>
<reference evidence="1" key="4">
    <citation type="submission" date="2019-03" db="UniProtKB">
        <authorList>
            <consortium name="EnsemblPlants"/>
        </authorList>
    </citation>
    <scope>IDENTIFICATION</scope>
</reference>
<evidence type="ECO:0000313" key="1">
    <source>
        <dbReference type="EnsemblPlants" id="AET1Gv20453000.14"/>
    </source>
</evidence>
<protein>
    <submittedName>
        <fullName evidence="1">Uncharacterized protein</fullName>
    </submittedName>
</protein>